<gene>
    <name evidence="1" type="ORF">DFH07DRAFT_729328</name>
</gene>
<protein>
    <submittedName>
        <fullName evidence="1">Uncharacterized protein</fullName>
    </submittedName>
</protein>
<evidence type="ECO:0000313" key="1">
    <source>
        <dbReference type="EMBL" id="KAJ7780578.1"/>
    </source>
</evidence>
<dbReference type="AlphaFoldDB" id="A0AAD7NYR6"/>
<dbReference type="Proteomes" id="UP001215280">
    <property type="component" value="Unassembled WGS sequence"/>
</dbReference>
<reference evidence="1" key="1">
    <citation type="submission" date="2023-03" db="EMBL/GenBank/DDBJ databases">
        <title>Massive genome expansion in bonnet fungi (Mycena s.s.) driven by repeated elements and novel gene families across ecological guilds.</title>
        <authorList>
            <consortium name="Lawrence Berkeley National Laboratory"/>
            <person name="Harder C.B."/>
            <person name="Miyauchi S."/>
            <person name="Viragh M."/>
            <person name="Kuo A."/>
            <person name="Thoen E."/>
            <person name="Andreopoulos B."/>
            <person name="Lu D."/>
            <person name="Skrede I."/>
            <person name="Drula E."/>
            <person name="Henrissat B."/>
            <person name="Morin E."/>
            <person name="Kohler A."/>
            <person name="Barry K."/>
            <person name="LaButti K."/>
            <person name="Morin E."/>
            <person name="Salamov A."/>
            <person name="Lipzen A."/>
            <person name="Mereny Z."/>
            <person name="Hegedus B."/>
            <person name="Baldrian P."/>
            <person name="Stursova M."/>
            <person name="Weitz H."/>
            <person name="Taylor A."/>
            <person name="Grigoriev I.V."/>
            <person name="Nagy L.G."/>
            <person name="Martin F."/>
            <person name="Kauserud H."/>
        </authorList>
    </citation>
    <scope>NUCLEOTIDE SEQUENCE</scope>
    <source>
        <strain evidence="1">CBHHK188m</strain>
    </source>
</reference>
<name>A0AAD7NYR6_9AGAR</name>
<dbReference type="EMBL" id="JARJLG010000005">
    <property type="protein sequence ID" value="KAJ7780578.1"/>
    <property type="molecule type" value="Genomic_DNA"/>
</dbReference>
<sequence length="100" mass="9573">TAAAATAAVDAAVSTSAAASTGANLQTFTQALGGDSAPPVTAGGEGFETDNSQFVNLAAALGRSCDVQHNLCANTANSGGGFAVSACDTQNTACHALIPS</sequence>
<comment type="caution">
    <text evidence="1">The sequence shown here is derived from an EMBL/GenBank/DDBJ whole genome shotgun (WGS) entry which is preliminary data.</text>
</comment>
<proteinExistence type="predicted"/>
<evidence type="ECO:0000313" key="2">
    <source>
        <dbReference type="Proteomes" id="UP001215280"/>
    </source>
</evidence>
<feature type="non-terminal residue" evidence="1">
    <location>
        <position position="1"/>
    </location>
</feature>
<organism evidence="1 2">
    <name type="scientific">Mycena maculata</name>
    <dbReference type="NCBI Taxonomy" id="230809"/>
    <lineage>
        <taxon>Eukaryota</taxon>
        <taxon>Fungi</taxon>
        <taxon>Dikarya</taxon>
        <taxon>Basidiomycota</taxon>
        <taxon>Agaricomycotina</taxon>
        <taxon>Agaricomycetes</taxon>
        <taxon>Agaricomycetidae</taxon>
        <taxon>Agaricales</taxon>
        <taxon>Marasmiineae</taxon>
        <taxon>Mycenaceae</taxon>
        <taxon>Mycena</taxon>
    </lineage>
</organism>
<accession>A0AAD7NYR6</accession>
<keyword evidence="2" id="KW-1185">Reference proteome</keyword>